<dbReference type="Gene3D" id="3.40.390.10">
    <property type="entry name" value="Collagenase (Catalytic Domain)"/>
    <property type="match status" value="1"/>
</dbReference>
<reference evidence="13" key="1">
    <citation type="submission" date="2025-08" db="UniProtKB">
        <authorList>
            <consortium name="RefSeq"/>
        </authorList>
    </citation>
    <scope>IDENTIFICATION</scope>
    <source>
        <tissue evidence="13">Whole organism</tissue>
    </source>
</reference>
<evidence type="ECO:0000256" key="6">
    <source>
        <dbReference type="ARBA" id="ARBA00022833"/>
    </source>
</evidence>
<feature type="domain" description="Peptidase M13 N-terminal" evidence="11">
    <location>
        <begin position="341"/>
        <end position="731"/>
    </location>
</feature>
<evidence type="ECO:0000256" key="1">
    <source>
        <dbReference type="ARBA" id="ARBA00001947"/>
    </source>
</evidence>
<comment type="similarity">
    <text evidence="2">Belongs to the peptidase M13 family.</text>
</comment>
<feature type="region of interest" description="Disordered" evidence="8">
    <location>
        <begin position="189"/>
        <end position="217"/>
    </location>
</feature>
<evidence type="ECO:0000256" key="7">
    <source>
        <dbReference type="ARBA" id="ARBA00023049"/>
    </source>
</evidence>
<dbReference type="GO" id="GO:0046872">
    <property type="term" value="F:metal ion binding"/>
    <property type="evidence" value="ECO:0007669"/>
    <property type="project" value="UniProtKB-KW"/>
</dbReference>
<feature type="domain" description="Peptidase M13 C-terminal" evidence="10">
    <location>
        <begin position="792"/>
        <end position="997"/>
    </location>
</feature>
<dbReference type="RefSeq" id="XP_018009278.1">
    <property type="nucleotide sequence ID" value="XM_018153789.2"/>
</dbReference>
<dbReference type="InterPro" id="IPR008753">
    <property type="entry name" value="Peptidase_M13_N"/>
</dbReference>
<keyword evidence="7" id="KW-0482">Metalloprotease</keyword>
<dbReference type="SUPFAM" id="SSF55486">
    <property type="entry name" value="Metalloproteases ('zincins'), catalytic domain"/>
    <property type="match status" value="1"/>
</dbReference>
<dbReference type="PANTHER" id="PTHR11733:SF224">
    <property type="entry name" value="NEPRILYSIN-2"/>
    <property type="match status" value="1"/>
</dbReference>
<evidence type="ECO:0000313" key="13">
    <source>
        <dbReference type="RefSeq" id="XP_018009278.1"/>
    </source>
</evidence>
<evidence type="ECO:0000256" key="2">
    <source>
        <dbReference type="ARBA" id="ARBA00007357"/>
    </source>
</evidence>
<dbReference type="AlphaFoldDB" id="A0A8B7N7P6"/>
<evidence type="ECO:0000313" key="12">
    <source>
        <dbReference type="Proteomes" id="UP000694843"/>
    </source>
</evidence>
<dbReference type="GO" id="GO:0004222">
    <property type="term" value="F:metalloendopeptidase activity"/>
    <property type="evidence" value="ECO:0007669"/>
    <property type="project" value="InterPro"/>
</dbReference>
<evidence type="ECO:0000256" key="9">
    <source>
        <dbReference type="SAM" id="Phobius"/>
    </source>
</evidence>
<keyword evidence="6" id="KW-0862">Zinc</keyword>
<keyword evidence="5" id="KW-0378">Hydrolase</keyword>
<keyword evidence="9" id="KW-0472">Membrane</keyword>
<keyword evidence="12" id="KW-1185">Reference proteome</keyword>
<feature type="compositionally biased region" description="Polar residues" evidence="8">
    <location>
        <begin position="10"/>
        <end position="26"/>
    </location>
</feature>
<evidence type="ECO:0000256" key="4">
    <source>
        <dbReference type="ARBA" id="ARBA00022723"/>
    </source>
</evidence>
<feature type="region of interest" description="Disordered" evidence="8">
    <location>
        <begin position="1"/>
        <end position="29"/>
    </location>
</feature>
<evidence type="ECO:0000259" key="11">
    <source>
        <dbReference type="Pfam" id="PF05649"/>
    </source>
</evidence>
<dbReference type="PRINTS" id="PR00786">
    <property type="entry name" value="NEPRILYSIN"/>
</dbReference>
<dbReference type="InterPro" id="IPR000718">
    <property type="entry name" value="Peptidase_M13"/>
</dbReference>
<dbReference type="GeneID" id="108666853"/>
<dbReference type="Gene3D" id="1.10.1380.10">
    <property type="entry name" value="Neutral endopeptidase , domain2"/>
    <property type="match status" value="1"/>
</dbReference>
<evidence type="ECO:0000256" key="8">
    <source>
        <dbReference type="SAM" id="MobiDB-lite"/>
    </source>
</evidence>
<dbReference type="GO" id="GO:0005886">
    <property type="term" value="C:plasma membrane"/>
    <property type="evidence" value="ECO:0007669"/>
    <property type="project" value="TreeGrafter"/>
</dbReference>
<dbReference type="Proteomes" id="UP000694843">
    <property type="component" value="Unplaced"/>
</dbReference>
<dbReference type="Pfam" id="PF01431">
    <property type="entry name" value="Peptidase_M13"/>
    <property type="match status" value="1"/>
</dbReference>
<dbReference type="KEGG" id="hazt:108666853"/>
<dbReference type="OMA" id="WINSHAI"/>
<feature type="transmembrane region" description="Helical" evidence="9">
    <location>
        <begin position="40"/>
        <end position="65"/>
    </location>
</feature>
<protein>
    <submittedName>
        <fullName evidence="13">Neprilysin-2 isoform X1</fullName>
    </submittedName>
</protein>
<gene>
    <name evidence="13" type="primary">LOC108666853</name>
</gene>
<keyword evidence="4" id="KW-0479">Metal-binding</keyword>
<dbReference type="Pfam" id="PF05649">
    <property type="entry name" value="Peptidase_M13_N"/>
    <property type="match status" value="1"/>
</dbReference>
<feature type="compositionally biased region" description="Acidic residues" evidence="8">
    <location>
        <begin position="202"/>
        <end position="211"/>
    </location>
</feature>
<comment type="cofactor">
    <cofactor evidence="1">
        <name>Zn(2+)</name>
        <dbReference type="ChEBI" id="CHEBI:29105"/>
    </cofactor>
</comment>
<keyword evidence="3" id="KW-0645">Protease</keyword>
<keyword evidence="9" id="KW-0812">Transmembrane</keyword>
<organism evidence="12 13">
    <name type="scientific">Hyalella azteca</name>
    <name type="common">Amphipod</name>
    <dbReference type="NCBI Taxonomy" id="294128"/>
    <lineage>
        <taxon>Eukaryota</taxon>
        <taxon>Metazoa</taxon>
        <taxon>Ecdysozoa</taxon>
        <taxon>Arthropoda</taxon>
        <taxon>Crustacea</taxon>
        <taxon>Multicrustacea</taxon>
        <taxon>Malacostraca</taxon>
        <taxon>Eumalacostraca</taxon>
        <taxon>Peracarida</taxon>
        <taxon>Amphipoda</taxon>
        <taxon>Senticaudata</taxon>
        <taxon>Talitrida</taxon>
        <taxon>Talitroidea</taxon>
        <taxon>Hyalellidae</taxon>
        <taxon>Hyalella</taxon>
    </lineage>
</organism>
<evidence type="ECO:0000259" key="10">
    <source>
        <dbReference type="Pfam" id="PF01431"/>
    </source>
</evidence>
<accession>A0A8B7N7P6</accession>
<dbReference type="CDD" id="cd08662">
    <property type="entry name" value="M13"/>
    <property type="match status" value="1"/>
</dbReference>
<evidence type="ECO:0000256" key="5">
    <source>
        <dbReference type="ARBA" id="ARBA00022801"/>
    </source>
</evidence>
<dbReference type="InterPro" id="IPR042089">
    <property type="entry name" value="Peptidase_M13_dom_2"/>
</dbReference>
<dbReference type="OrthoDB" id="6475849at2759"/>
<dbReference type="InterPro" id="IPR024079">
    <property type="entry name" value="MetalloPept_cat_dom_sf"/>
</dbReference>
<dbReference type="InterPro" id="IPR018497">
    <property type="entry name" value="Peptidase_M13_C"/>
</dbReference>
<proteinExistence type="inferred from homology"/>
<dbReference type="PROSITE" id="PS51885">
    <property type="entry name" value="NEPRILYSIN"/>
    <property type="match status" value="1"/>
</dbReference>
<dbReference type="GO" id="GO:0016485">
    <property type="term" value="P:protein processing"/>
    <property type="evidence" value="ECO:0007669"/>
    <property type="project" value="TreeGrafter"/>
</dbReference>
<evidence type="ECO:0000256" key="3">
    <source>
        <dbReference type="ARBA" id="ARBA00022670"/>
    </source>
</evidence>
<name>A0A8B7N7P6_HYAAZ</name>
<dbReference type="PANTHER" id="PTHR11733">
    <property type="entry name" value="ZINC METALLOPROTEASE FAMILY M13 NEPRILYSIN-RELATED"/>
    <property type="match status" value="1"/>
</dbReference>
<sequence>MPDPVKPNKAESQVTLASSRSTSEDTPSGGWWVSRTRLEVALLAMVAVSLFLLIAVCLAMAAVIAGSSPNSLFAEDTSARVSVSHNKFKRSLRESASTDRFESIENIQFDPDWALKLLSKSQTGAGLQSSVNDEKSVSIIEAGNRGLEPRKSTTIEFSLTGAETSNVKHSESQIADGWTTLAPILDEDESSSLFTSTSASERDDENNATEDDDHKPEQPAEVILAPDSSPSLKIASLSEPASDFKSPRIAKVVSTNISSSSFESPALVSSTTLSSVRASLAITTPTTPTMIDQVSDTFKQANDSSTTFTGQTASASGICLTKGCVTSASELIENMDPQMDPCEDFFEYACGNYLKTKNIPDEKSSISQFSDVSDVLQEKLRTLVESEDSSEDTPSSLMVKQLYKSCMNTERIAEQGLQPLKDILREMGGWPAVEGFAWDRNRFDWVQNVYINRRLGYSVDLLFDFSITTNIKNSSWRIIDIDQPSLGMPSREYLLRGLNDSDVRAYLDYQVSLAALLGANRTAAELELTESLLFEIQLANFSLPKEQRRNATKLYNKMTVAELQGRVPNIPWLSYINTILSPFTTVTEREEVIVNVPSYIENLGKLLLRTDKRVIANYMMWRLSAASISYLSEDARDLQLVYSKKITGTGKRKPRWKECMGAVSGSLSYAVGKLYAEKFFKKDAKAAADEMVSYIRAEFDKILRTVDWMDDETRIRAINKSLAITPHIAYPEELLDETKLTELYKDLQISDGELLSNMRNLTIFGTDYSFKRLREKVDKNDWKKHGAAAVVNAFYSPLENSIQFPAGILQGTFFNADRPKYLNYGAIGFVIGHEITHGFDDMGRQFDYKGDLKEWWKPETRAKFIDKSKCIIYQYGNYTEPEVGLKLNGVNTQGENIADNGGIKEAYYAYNQYVSDHGEENPLPALGLTAKQLFWLSAANVWCGKYRPETLKLRILTGAHSPARFRVNGPLSNLPEFSRDWNCKSSSKMNPSHKCSVW</sequence>
<keyword evidence="9" id="KW-1133">Transmembrane helix</keyword>